<evidence type="ECO:0000256" key="2">
    <source>
        <dbReference type="SAM" id="Phobius"/>
    </source>
</evidence>
<dbReference type="NCBIfam" id="TIGR01571">
    <property type="entry name" value="A_thal_Cys_rich"/>
    <property type="match status" value="1"/>
</dbReference>
<dbReference type="AlphaFoldDB" id="A0A420Y0A8"/>
<name>A0A420Y0A8_9PEZI</name>
<dbReference type="Pfam" id="PF04749">
    <property type="entry name" value="PLAC8"/>
    <property type="match status" value="1"/>
</dbReference>
<dbReference type="EMBL" id="QVQW01000078">
    <property type="protein sequence ID" value="RKU41316.1"/>
    <property type="molecule type" value="Genomic_DNA"/>
</dbReference>
<dbReference type="OrthoDB" id="1045822at2759"/>
<organism evidence="3 4">
    <name type="scientific">Coniochaeta pulveracea</name>
    <dbReference type="NCBI Taxonomy" id="177199"/>
    <lineage>
        <taxon>Eukaryota</taxon>
        <taxon>Fungi</taxon>
        <taxon>Dikarya</taxon>
        <taxon>Ascomycota</taxon>
        <taxon>Pezizomycotina</taxon>
        <taxon>Sordariomycetes</taxon>
        <taxon>Sordariomycetidae</taxon>
        <taxon>Coniochaetales</taxon>
        <taxon>Coniochaetaceae</taxon>
        <taxon>Coniochaeta</taxon>
    </lineage>
</organism>
<accession>A0A420Y0A8</accession>
<proteinExistence type="predicted"/>
<keyword evidence="2" id="KW-0472">Membrane</keyword>
<protein>
    <submittedName>
        <fullName evidence="3">Uncharacterized protein</fullName>
    </submittedName>
</protein>
<dbReference type="STRING" id="177199.A0A420Y0A8"/>
<dbReference type="Proteomes" id="UP000275385">
    <property type="component" value="Unassembled WGS sequence"/>
</dbReference>
<gene>
    <name evidence="3" type="ORF">DL546_004395</name>
</gene>
<keyword evidence="2" id="KW-0812">Transmembrane</keyword>
<evidence type="ECO:0000313" key="3">
    <source>
        <dbReference type="EMBL" id="RKU41316.1"/>
    </source>
</evidence>
<feature type="compositionally biased region" description="Low complexity" evidence="1">
    <location>
        <begin position="1"/>
        <end position="19"/>
    </location>
</feature>
<evidence type="ECO:0000256" key="1">
    <source>
        <dbReference type="SAM" id="MobiDB-lite"/>
    </source>
</evidence>
<feature type="transmembrane region" description="Helical" evidence="2">
    <location>
        <begin position="73"/>
        <end position="94"/>
    </location>
</feature>
<sequence length="166" mass="18458">MAYQQQQQPEHQAQIHPPQYVSAQSSPNQEWQHSLCDCGPCDLCVVTTCLPCITLGKTSERMRDPSMQSYESINPDCMIMCGITYFTGCGWIYAMMKRTEIRERFGIKGSGSGDCCTAYWCPCCAIIQQEKEVQTRTAAVPVTQGYQAPQAMYIPPSKSTAPAPQP</sequence>
<keyword evidence="4" id="KW-1185">Reference proteome</keyword>
<dbReference type="InterPro" id="IPR006461">
    <property type="entry name" value="PLAC_motif_containing"/>
</dbReference>
<keyword evidence="2" id="KW-1133">Transmembrane helix</keyword>
<evidence type="ECO:0000313" key="4">
    <source>
        <dbReference type="Proteomes" id="UP000275385"/>
    </source>
</evidence>
<reference evidence="3 4" key="1">
    <citation type="submission" date="2018-08" db="EMBL/GenBank/DDBJ databases">
        <title>Draft genome of the lignicolous fungus Coniochaeta pulveracea.</title>
        <authorList>
            <person name="Borstlap C.J."/>
            <person name="De Witt R.N."/>
            <person name="Botha A."/>
            <person name="Volschenk H."/>
        </authorList>
    </citation>
    <scope>NUCLEOTIDE SEQUENCE [LARGE SCALE GENOMIC DNA]</scope>
    <source>
        <strain evidence="3 4">CAB683</strain>
    </source>
</reference>
<dbReference type="PANTHER" id="PTHR15907">
    <property type="entry name" value="DUF614 FAMILY PROTEIN-RELATED"/>
    <property type="match status" value="1"/>
</dbReference>
<comment type="caution">
    <text evidence="3">The sequence shown here is derived from an EMBL/GenBank/DDBJ whole genome shotgun (WGS) entry which is preliminary data.</text>
</comment>
<feature type="region of interest" description="Disordered" evidence="1">
    <location>
        <begin position="1"/>
        <end position="24"/>
    </location>
</feature>